<dbReference type="Proteomes" id="UP000323521">
    <property type="component" value="Chromosome"/>
</dbReference>
<dbReference type="InterPro" id="IPR050194">
    <property type="entry name" value="Glycosyltransferase_grp1"/>
</dbReference>
<dbReference type="SUPFAM" id="SSF53756">
    <property type="entry name" value="UDP-Glycosyltransferase/glycogen phosphorylase"/>
    <property type="match status" value="1"/>
</dbReference>
<gene>
    <name evidence="3" type="ORF">DCMF_20910</name>
</gene>
<evidence type="ECO:0000313" key="3">
    <source>
        <dbReference type="EMBL" id="ATW28785.1"/>
    </source>
</evidence>
<sequence length="413" mass="46213">MPRILQVLCQKPGKTGSGIFLLALADLGAKKGHEQAVIAGVSREEAGMYQECLGQKSAFFPVQFQTEMLPFPIVGMSDVMPYPSTRYRDLSDDMFHRWCRAFQVTLAKAMDSFQPDLILSHHLWLLTSLTRRTVQNIPVVGICHGTCLRQLALAEQFASYAIEGCRTLDGVFALNNFQKKAIGEDYGIEEDRIAVTGAGYHSHIFYRDPEKIPGTTIKLVYAGKLSLSKGVHSLIKVYRRLYQRGLAVELHLVGSGSGNEEGQIREMAQATGGKIFFYGAVSQEQLGDIFRHCDIFILPSFYEGLSLVLMEALASGLRAVTTDLPGIKEYLGEVINCSGLVKYVELPRLKDVDIPLEEDLPDFEERLYETVKEQILAGEDGAVWEDEEIKQAVADLSWEGVYQKMEDFYTKFL</sequence>
<dbReference type="GO" id="GO:0016757">
    <property type="term" value="F:glycosyltransferase activity"/>
    <property type="evidence" value="ECO:0007669"/>
    <property type="project" value="InterPro"/>
</dbReference>
<dbReference type="EMBL" id="CP017634">
    <property type="protein sequence ID" value="ATW28785.1"/>
    <property type="molecule type" value="Genomic_DNA"/>
</dbReference>
<evidence type="ECO:0008006" key="5">
    <source>
        <dbReference type="Google" id="ProtNLM"/>
    </source>
</evidence>
<dbReference type="Pfam" id="PF13439">
    <property type="entry name" value="Glyco_transf_4"/>
    <property type="match status" value="1"/>
</dbReference>
<dbReference type="InterPro" id="IPR028098">
    <property type="entry name" value="Glyco_trans_4-like_N"/>
</dbReference>
<protein>
    <recommendedName>
        <fullName evidence="5">Glycosyltransferase family 4 protein</fullName>
    </recommendedName>
</protein>
<name>A0A3G1L2U4_FORW1</name>
<dbReference type="PANTHER" id="PTHR45947:SF3">
    <property type="entry name" value="SULFOQUINOVOSYL TRANSFERASE SQD2"/>
    <property type="match status" value="1"/>
</dbReference>
<feature type="domain" description="Glycosyltransferase subfamily 4-like N-terminal" evidence="2">
    <location>
        <begin position="17"/>
        <end position="196"/>
    </location>
</feature>
<feature type="domain" description="Glycosyl transferase family 1" evidence="1">
    <location>
        <begin position="206"/>
        <end position="333"/>
    </location>
</feature>
<reference evidence="3 4" key="1">
    <citation type="submission" date="2016-10" db="EMBL/GenBank/DDBJ databases">
        <title>Complete Genome Sequence of Peptococcaceae strain DCMF.</title>
        <authorList>
            <person name="Edwards R.J."/>
            <person name="Holland S.I."/>
            <person name="Deshpande N.P."/>
            <person name="Wong Y.K."/>
            <person name="Ertan H."/>
            <person name="Manefield M."/>
            <person name="Russell T.L."/>
            <person name="Lee M.J."/>
        </authorList>
    </citation>
    <scope>NUCLEOTIDE SEQUENCE [LARGE SCALE GENOMIC DNA]</scope>
    <source>
        <strain evidence="3 4">DCMF</strain>
    </source>
</reference>
<dbReference type="InterPro" id="IPR001296">
    <property type="entry name" value="Glyco_trans_1"/>
</dbReference>
<dbReference type="CDD" id="cd03801">
    <property type="entry name" value="GT4_PimA-like"/>
    <property type="match status" value="1"/>
</dbReference>
<dbReference type="AlphaFoldDB" id="A0A3G1L2U4"/>
<dbReference type="Gene3D" id="3.40.50.2000">
    <property type="entry name" value="Glycogen Phosphorylase B"/>
    <property type="match status" value="2"/>
</dbReference>
<keyword evidence="4" id="KW-1185">Reference proteome</keyword>
<accession>A0A3G1L2U4</accession>
<dbReference type="KEGG" id="fwa:DCMF_20910"/>
<dbReference type="Pfam" id="PF00534">
    <property type="entry name" value="Glycos_transf_1"/>
    <property type="match status" value="1"/>
</dbReference>
<evidence type="ECO:0000313" key="4">
    <source>
        <dbReference type="Proteomes" id="UP000323521"/>
    </source>
</evidence>
<evidence type="ECO:0000259" key="2">
    <source>
        <dbReference type="Pfam" id="PF13439"/>
    </source>
</evidence>
<evidence type="ECO:0000259" key="1">
    <source>
        <dbReference type="Pfam" id="PF00534"/>
    </source>
</evidence>
<dbReference type="PANTHER" id="PTHR45947">
    <property type="entry name" value="SULFOQUINOVOSYL TRANSFERASE SQD2"/>
    <property type="match status" value="1"/>
</dbReference>
<organism evidence="3 4">
    <name type="scientific">Formimonas warabiya</name>
    <dbReference type="NCBI Taxonomy" id="1761012"/>
    <lineage>
        <taxon>Bacteria</taxon>
        <taxon>Bacillati</taxon>
        <taxon>Bacillota</taxon>
        <taxon>Clostridia</taxon>
        <taxon>Eubacteriales</taxon>
        <taxon>Peptococcaceae</taxon>
        <taxon>Candidatus Formimonas</taxon>
    </lineage>
</organism>
<proteinExistence type="predicted"/>